<dbReference type="InterPro" id="IPR018060">
    <property type="entry name" value="HTH_AraC"/>
</dbReference>
<feature type="domain" description="HTH araC/xylS-type" evidence="4">
    <location>
        <begin position="182"/>
        <end position="282"/>
    </location>
</feature>
<keyword evidence="3" id="KW-0804">Transcription</keyword>
<dbReference type="EMBL" id="CP095049">
    <property type="protein sequence ID" value="UOQ53540.1"/>
    <property type="molecule type" value="Genomic_DNA"/>
</dbReference>
<evidence type="ECO:0000256" key="2">
    <source>
        <dbReference type="ARBA" id="ARBA00023125"/>
    </source>
</evidence>
<reference evidence="5 6" key="1">
    <citation type="submission" date="2022-04" db="EMBL/GenBank/DDBJ databases">
        <title>Hymenobacter sp. isolated from the air.</title>
        <authorList>
            <person name="Won M."/>
            <person name="Lee C.-M."/>
            <person name="Woen H.-Y."/>
            <person name="Kwon S.-W."/>
        </authorList>
    </citation>
    <scope>NUCLEOTIDE SEQUENCE [LARGE SCALE GENOMIC DNA]</scope>
    <source>
        <strain evidence="6">5116 S-27</strain>
    </source>
</reference>
<dbReference type="Pfam" id="PF02311">
    <property type="entry name" value="AraC_binding"/>
    <property type="match status" value="1"/>
</dbReference>
<dbReference type="RefSeq" id="WP_244718932.1">
    <property type="nucleotide sequence ID" value="NZ_CP095049.1"/>
</dbReference>
<dbReference type="Gene3D" id="1.10.10.60">
    <property type="entry name" value="Homeodomain-like"/>
    <property type="match status" value="2"/>
</dbReference>
<dbReference type="SUPFAM" id="SSF46689">
    <property type="entry name" value="Homeodomain-like"/>
    <property type="match status" value="1"/>
</dbReference>
<evidence type="ECO:0000313" key="6">
    <source>
        <dbReference type="Proteomes" id="UP000831785"/>
    </source>
</evidence>
<dbReference type="InterPro" id="IPR037923">
    <property type="entry name" value="HTH-like"/>
</dbReference>
<accession>A0ABY4FAS1</accession>
<dbReference type="PROSITE" id="PS01124">
    <property type="entry name" value="HTH_ARAC_FAMILY_2"/>
    <property type="match status" value="1"/>
</dbReference>
<dbReference type="SMART" id="SM00342">
    <property type="entry name" value="HTH_ARAC"/>
    <property type="match status" value="1"/>
</dbReference>
<gene>
    <name evidence="5" type="ORF">MUN80_01990</name>
</gene>
<keyword evidence="1" id="KW-0805">Transcription regulation</keyword>
<evidence type="ECO:0000256" key="3">
    <source>
        <dbReference type="ARBA" id="ARBA00023163"/>
    </source>
</evidence>
<dbReference type="InterPro" id="IPR009057">
    <property type="entry name" value="Homeodomain-like_sf"/>
</dbReference>
<dbReference type="PANTHER" id="PTHR43280">
    <property type="entry name" value="ARAC-FAMILY TRANSCRIPTIONAL REGULATOR"/>
    <property type="match status" value="1"/>
</dbReference>
<keyword evidence="2" id="KW-0238">DNA-binding</keyword>
<organism evidence="5 6">
    <name type="scientific">Hymenobacter cellulosivorans</name>
    <dbReference type="NCBI Taxonomy" id="2932249"/>
    <lineage>
        <taxon>Bacteria</taxon>
        <taxon>Pseudomonadati</taxon>
        <taxon>Bacteroidota</taxon>
        <taxon>Cytophagia</taxon>
        <taxon>Cytophagales</taxon>
        <taxon>Hymenobacteraceae</taxon>
        <taxon>Hymenobacter</taxon>
    </lineage>
</organism>
<evidence type="ECO:0000259" key="4">
    <source>
        <dbReference type="PROSITE" id="PS01124"/>
    </source>
</evidence>
<dbReference type="InterPro" id="IPR003313">
    <property type="entry name" value="AraC-bd"/>
</dbReference>
<dbReference type="Proteomes" id="UP000831785">
    <property type="component" value="Chromosome"/>
</dbReference>
<evidence type="ECO:0000256" key="1">
    <source>
        <dbReference type="ARBA" id="ARBA00023015"/>
    </source>
</evidence>
<proteinExistence type="predicted"/>
<dbReference type="SUPFAM" id="SSF51215">
    <property type="entry name" value="Regulatory protein AraC"/>
    <property type="match status" value="1"/>
</dbReference>
<name>A0ABY4FAS1_9BACT</name>
<evidence type="ECO:0000313" key="5">
    <source>
        <dbReference type="EMBL" id="UOQ53540.1"/>
    </source>
</evidence>
<dbReference type="Pfam" id="PF12833">
    <property type="entry name" value="HTH_18"/>
    <property type="match status" value="1"/>
</dbReference>
<keyword evidence="6" id="KW-1185">Reference proteome</keyword>
<sequence>MHVQAEFSHAPFEILVEEVTEWRKRPEQHNFFELVLVEEGQGRQCINYQHVPYEQHSIFLLPPLNCHSFEVLTPTRFLFVRFTNQVFDKSRPGELDFEDWFRKMSYILVNYNRVPGDVIRSGPDKEHLLHLLQLVRHEHARRDKFSPGMIQSCLVTILNILARNIEAAFVGAEGSPAAPRFQQVLNHVQHHLFDNEQLRVARLAEEFSVSATYFGEYFRRNAGESLQEYVLKSRLKVAEARLLYSGNSVKEIAYELGFSDASHLSRQFKKYHGYTIQAFKQRGTFDLLTTGAPVCSVPARPTPALG</sequence>
<protein>
    <submittedName>
        <fullName evidence="5">AraC family transcriptional regulator</fullName>
    </submittedName>
</protein>
<dbReference type="PANTHER" id="PTHR43280:SF2">
    <property type="entry name" value="HTH-TYPE TRANSCRIPTIONAL REGULATOR EXSA"/>
    <property type="match status" value="1"/>
</dbReference>